<gene>
    <name evidence="3" type="ORF">POBO1169_LOCUS17501</name>
</gene>
<evidence type="ECO:0000313" key="3">
    <source>
        <dbReference type="EMBL" id="CAD8686002.1"/>
    </source>
</evidence>
<sequence length="356" mass="40459">MLPVVNPHANITSTPSNGSSKVGLISAVCGAVVFLSLIYLSTRIIFFTPIGVDTELETPGTPSDGKPKLVSRGMSRVEEFISHSNCTMNFFLAWTTAGDKFSLRYRRTLESTLMHHPRGCLIVYSPTLTLDHFQEFWDMGYNIIVERPDVPYLISGTPAEKWYEGIEKWRKGQYFFSHITEIIRLATLYKYGGVYLDTDVIVMKELDELHNAVGTELAGSRGESKVLNGAVLLFDKGSRFVYECMVEFNTTYRIDSWGWNGPELVTRVAGRFPRGSELRILPTISFYPIHWAKVAKYFTDEDPDDQHAVWEQMAKETYLFHYWNKITKKLVPSAGSLMYKVLNNYCLMCEETGADG</sequence>
<dbReference type="SUPFAM" id="SSF53448">
    <property type="entry name" value="Nucleotide-diphospho-sugar transferases"/>
    <property type="match status" value="1"/>
</dbReference>
<name>A0A7S0RU38_9CHLO</name>
<dbReference type="Pfam" id="PF04488">
    <property type="entry name" value="Gly_transf_sug"/>
    <property type="match status" value="1"/>
</dbReference>
<feature type="transmembrane region" description="Helical" evidence="1">
    <location>
        <begin position="22"/>
        <end position="40"/>
    </location>
</feature>
<dbReference type="AlphaFoldDB" id="A0A7S0RU38"/>
<organism evidence="3">
    <name type="scientific">Pyramimonas obovata</name>
    <dbReference type="NCBI Taxonomy" id="1411642"/>
    <lineage>
        <taxon>Eukaryota</taxon>
        <taxon>Viridiplantae</taxon>
        <taxon>Chlorophyta</taxon>
        <taxon>Pyramimonadophyceae</taxon>
        <taxon>Pyramimonadales</taxon>
        <taxon>Pyramimonadaceae</taxon>
        <taxon>Pyramimonas</taxon>
        <taxon>Pyramimonas incertae sedis</taxon>
    </lineage>
</organism>
<dbReference type="InterPro" id="IPR007577">
    <property type="entry name" value="GlycoTrfase_DXD_sugar-bd_CS"/>
</dbReference>
<keyword evidence="1" id="KW-0472">Membrane</keyword>
<keyword evidence="1" id="KW-0812">Transmembrane</keyword>
<evidence type="ECO:0000259" key="2">
    <source>
        <dbReference type="Pfam" id="PF04572"/>
    </source>
</evidence>
<reference evidence="3" key="1">
    <citation type="submission" date="2021-01" db="EMBL/GenBank/DDBJ databases">
        <authorList>
            <person name="Corre E."/>
            <person name="Pelletier E."/>
            <person name="Niang G."/>
            <person name="Scheremetjew M."/>
            <person name="Finn R."/>
            <person name="Kale V."/>
            <person name="Holt S."/>
            <person name="Cochrane G."/>
            <person name="Meng A."/>
            <person name="Brown T."/>
            <person name="Cohen L."/>
        </authorList>
    </citation>
    <scope>NUCLEOTIDE SEQUENCE</scope>
    <source>
        <strain evidence="3">CCMP722</strain>
    </source>
</reference>
<dbReference type="PANTHER" id="PTHR47213">
    <property type="entry name" value="OS07G0567300 PROTEIN"/>
    <property type="match status" value="1"/>
</dbReference>
<keyword evidence="1" id="KW-1133">Transmembrane helix</keyword>
<dbReference type="InterPro" id="IPR029044">
    <property type="entry name" value="Nucleotide-diphossugar_trans"/>
</dbReference>
<proteinExistence type="predicted"/>
<evidence type="ECO:0000256" key="1">
    <source>
        <dbReference type="SAM" id="Phobius"/>
    </source>
</evidence>
<dbReference type="Pfam" id="PF04572">
    <property type="entry name" value="Gb3_synth"/>
    <property type="match status" value="1"/>
</dbReference>
<dbReference type="PANTHER" id="PTHR47213:SF1">
    <property type="entry name" value="OS07G0567300 PROTEIN"/>
    <property type="match status" value="1"/>
</dbReference>
<dbReference type="InterPro" id="IPR007652">
    <property type="entry name" value="A1-4-GlycosylTfrase_dom"/>
</dbReference>
<dbReference type="InterPro" id="IPR044789">
    <property type="entry name" value="Put_A1-4-GlycosylTfrase_plant"/>
</dbReference>
<feature type="domain" description="Alpha 1,4-glycosyltransferase" evidence="2">
    <location>
        <begin position="234"/>
        <end position="349"/>
    </location>
</feature>
<protein>
    <recommendedName>
        <fullName evidence="2">Alpha 1,4-glycosyltransferase domain-containing protein</fullName>
    </recommendedName>
</protein>
<dbReference type="EMBL" id="HBFA01034942">
    <property type="protein sequence ID" value="CAD8686002.1"/>
    <property type="molecule type" value="Transcribed_RNA"/>
</dbReference>
<accession>A0A7S0RU38</accession>
<dbReference type="Gene3D" id="3.90.550.20">
    <property type="match status" value="1"/>
</dbReference>